<evidence type="ECO:0000313" key="2">
    <source>
        <dbReference type="EMBL" id="PWR18187.1"/>
    </source>
</evidence>
<dbReference type="Pfam" id="PF08885">
    <property type="entry name" value="GSCFA"/>
    <property type="match status" value="1"/>
</dbReference>
<evidence type="ECO:0000259" key="1">
    <source>
        <dbReference type="Pfam" id="PF08885"/>
    </source>
</evidence>
<dbReference type="GO" id="GO:0016788">
    <property type="term" value="F:hydrolase activity, acting on ester bonds"/>
    <property type="evidence" value="ECO:0007669"/>
    <property type="project" value="UniProtKB-ARBA"/>
</dbReference>
<proteinExistence type="predicted"/>
<dbReference type="InterPro" id="IPR036514">
    <property type="entry name" value="SGNH_hydro_sf"/>
</dbReference>
<sequence>MSVSPAAPSGSSFFRGDVMNLMPKAGPLREPSAVEEFILKGWMPKERFIGADANIVAFGSCFAANIGRYLNNLGFAIATQREGKAHIQKISDGLVNVYAIAQQFEWAWENRVPDIQLWHGWKAEDYGYDEDVRLETKRLFDEADVFILTFGLSEIWYDEPTGEVFWRAVPEDKFDASRHKFRVATHAETVERLQRIYSLIRQHRPNAAIIFTLSPVGLAATFRPVSCITANAVSKAKLRSAIDEVHSAAKDPKFFYFPAYEVVMQGFRTPFMMDMRHPHAHVIDTNMKAFERYFCTTDFDEAGLREVITDALSTDEKLTKGTDSEARAFAHAQKGKVKELKPAEQVEKQVLKAKRIAERDARIKEREEKAERRALKAAKAK</sequence>
<name>A0A317DU21_9PROT</name>
<dbReference type="RefSeq" id="WP_109907900.1">
    <property type="nucleotide sequence ID" value="NZ_QGLE01000016.1"/>
</dbReference>
<feature type="domain" description="GSCFA" evidence="1">
    <location>
        <begin position="55"/>
        <end position="290"/>
    </location>
</feature>
<dbReference type="EMBL" id="QGLE01000016">
    <property type="protein sequence ID" value="PWR18187.1"/>
    <property type="molecule type" value="Genomic_DNA"/>
</dbReference>
<keyword evidence="3" id="KW-1185">Reference proteome</keyword>
<accession>A0A317DU21</accession>
<reference evidence="2 3" key="1">
    <citation type="submission" date="2018-05" db="EMBL/GenBank/DDBJ databases">
        <title>Zavarzinia sp. HR-AS.</title>
        <authorList>
            <person name="Lee Y."/>
            <person name="Jeon C.O."/>
        </authorList>
    </citation>
    <scope>NUCLEOTIDE SEQUENCE [LARGE SCALE GENOMIC DNA]</scope>
    <source>
        <strain evidence="2 3">HR-AS</strain>
    </source>
</reference>
<dbReference type="OrthoDB" id="369216at2"/>
<dbReference type="Gene3D" id="3.40.50.1110">
    <property type="entry name" value="SGNH hydrolase"/>
    <property type="match status" value="1"/>
</dbReference>
<dbReference type="Proteomes" id="UP000245461">
    <property type="component" value="Unassembled WGS sequence"/>
</dbReference>
<organism evidence="2 3">
    <name type="scientific">Zavarzinia aquatilis</name>
    <dbReference type="NCBI Taxonomy" id="2211142"/>
    <lineage>
        <taxon>Bacteria</taxon>
        <taxon>Pseudomonadati</taxon>
        <taxon>Pseudomonadota</taxon>
        <taxon>Alphaproteobacteria</taxon>
        <taxon>Rhodospirillales</taxon>
        <taxon>Zavarziniaceae</taxon>
        <taxon>Zavarzinia</taxon>
    </lineage>
</organism>
<gene>
    <name evidence="2" type="ORF">DKG74_19735</name>
</gene>
<dbReference type="AlphaFoldDB" id="A0A317DU21"/>
<dbReference type="SUPFAM" id="SSF52266">
    <property type="entry name" value="SGNH hydrolase"/>
    <property type="match status" value="1"/>
</dbReference>
<evidence type="ECO:0000313" key="3">
    <source>
        <dbReference type="Proteomes" id="UP000245461"/>
    </source>
</evidence>
<dbReference type="InterPro" id="IPR014982">
    <property type="entry name" value="GSCFA"/>
</dbReference>
<protein>
    <recommendedName>
        <fullName evidence="1">GSCFA domain-containing protein</fullName>
    </recommendedName>
</protein>
<comment type="caution">
    <text evidence="2">The sequence shown here is derived from an EMBL/GenBank/DDBJ whole genome shotgun (WGS) entry which is preliminary data.</text>
</comment>